<dbReference type="SMART" id="SM00418">
    <property type="entry name" value="HTH_ARSR"/>
    <property type="match status" value="1"/>
</dbReference>
<dbReference type="PANTHER" id="PTHR43132">
    <property type="entry name" value="ARSENICAL RESISTANCE OPERON REPRESSOR ARSR-RELATED"/>
    <property type="match status" value="1"/>
</dbReference>
<dbReference type="PANTHER" id="PTHR43132:SF8">
    <property type="entry name" value="HTH-TYPE TRANSCRIPTIONAL REGULATOR KMTR"/>
    <property type="match status" value="1"/>
</dbReference>
<dbReference type="RefSeq" id="WP_378554209.1">
    <property type="nucleotide sequence ID" value="NZ_JBHSBA010000015.1"/>
</dbReference>
<dbReference type="Proteomes" id="UP001595767">
    <property type="component" value="Unassembled WGS sequence"/>
</dbReference>
<dbReference type="InterPro" id="IPR036873">
    <property type="entry name" value="Rhodanese-like_dom_sf"/>
</dbReference>
<dbReference type="CDD" id="cd00158">
    <property type="entry name" value="RHOD"/>
    <property type="match status" value="1"/>
</dbReference>
<dbReference type="EMBL" id="JBHSBA010000015">
    <property type="protein sequence ID" value="MFC4128446.1"/>
    <property type="molecule type" value="Genomic_DNA"/>
</dbReference>
<evidence type="ECO:0000256" key="2">
    <source>
        <dbReference type="ARBA" id="ARBA00023125"/>
    </source>
</evidence>
<dbReference type="SUPFAM" id="SSF52821">
    <property type="entry name" value="Rhodanese/Cell cycle control phosphatase"/>
    <property type="match status" value="1"/>
</dbReference>
<feature type="domain" description="HTH arsR-type" evidence="5">
    <location>
        <begin position="7"/>
        <end position="101"/>
    </location>
</feature>
<keyword evidence="3" id="KW-0804">Transcription</keyword>
<evidence type="ECO:0000256" key="1">
    <source>
        <dbReference type="ARBA" id="ARBA00023015"/>
    </source>
</evidence>
<comment type="caution">
    <text evidence="6">The sequence shown here is derived from an EMBL/GenBank/DDBJ whole genome shotgun (WGS) entry which is preliminary data.</text>
</comment>
<accession>A0ABV8LC22</accession>
<name>A0ABV8LC22_9NOCA</name>
<sequence>MLLTNTARDAVSEALATVLKALGNPTRLELIELLAQGERSVEAIATAKGLSLSTVSAHLQTLKRVGLVSTRRDRTTIFYRLAGDDVAELYAVATRVGLRHSPALRDTVTAFLEPDAPDREPTIAAAAVTAAMTVLDVRPRAEFDAGHFPGAISIPMAELLARRAELPAGSPVVVYCRGELCRDARDAARLLRDNGFQAVAMDDGVIEWRANKVVDLDASA</sequence>
<dbReference type="NCBIfam" id="NF033788">
    <property type="entry name" value="HTH_metalloreg"/>
    <property type="match status" value="1"/>
</dbReference>
<dbReference type="Pfam" id="PF01022">
    <property type="entry name" value="HTH_5"/>
    <property type="match status" value="1"/>
</dbReference>
<dbReference type="InterPro" id="IPR001763">
    <property type="entry name" value="Rhodanese-like_dom"/>
</dbReference>
<protein>
    <submittedName>
        <fullName evidence="6">ArsR/SmtB family transcription factor</fullName>
    </submittedName>
</protein>
<dbReference type="InterPro" id="IPR036390">
    <property type="entry name" value="WH_DNA-bd_sf"/>
</dbReference>
<evidence type="ECO:0000313" key="7">
    <source>
        <dbReference type="Proteomes" id="UP001595767"/>
    </source>
</evidence>
<evidence type="ECO:0000259" key="4">
    <source>
        <dbReference type="PROSITE" id="PS50206"/>
    </source>
</evidence>
<evidence type="ECO:0000256" key="3">
    <source>
        <dbReference type="ARBA" id="ARBA00023163"/>
    </source>
</evidence>
<feature type="domain" description="Rhodanese" evidence="4">
    <location>
        <begin position="128"/>
        <end position="213"/>
    </location>
</feature>
<dbReference type="CDD" id="cd00090">
    <property type="entry name" value="HTH_ARSR"/>
    <property type="match status" value="1"/>
</dbReference>
<dbReference type="PRINTS" id="PR00778">
    <property type="entry name" value="HTHARSR"/>
</dbReference>
<evidence type="ECO:0000313" key="6">
    <source>
        <dbReference type="EMBL" id="MFC4128446.1"/>
    </source>
</evidence>
<dbReference type="Gene3D" id="1.10.10.10">
    <property type="entry name" value="Winged helix-like DNA-binding domain superfamily/Winged helix DNA-binding domain"/>
    <property type="match status" value="1"/>
</dbReference>
<dbReference type="Gene3D" id="3.40.250.10">
    <property type="entry name" value="Rhodanese-like domain"/>
    <property type="match status" value="1"/>
</dbReference>
<gene>
    <name evidence="6" type="ORF">ACFOW8_26310</name>
</gene>
<dbReference type="InterPro" id="IPR011991">
    <property type="entry name" value="ArsR-like_HTH"/>
</dbReference>
<organism evidence="6 7">
    <name type="scientific">Nocardia rhizosphaerae</name>
    <dbReference type="NCBI Taxonomy" id="1691571"/>
    <lineage>
        <taxon>Bacteria</taxon>
        <taxon>Bacillati</taxon>
        <taxon>Actinomycetota</taxon>
        <taxon>Actinomycetes</taxon>
        <taxon>Mycobacteriales</taxon>
        <taxon>Nocardiaceae</taxon>
        <taxon>Nocardia</taxon>
    </lineage>
</organism>
<dbReference type="SUPFAM" id="SSF46785">
    <property type="entry name" value="Winged helix' DNA-binding domain"/>
    <property type="match status" value="1"/>
</dbReference>
<keyword evidence="7" id="KW-1185">Reference proteome</keyword>
<dbReference type="PROSITE" id="PS50987">
    <property type="entry name" value="HTH_ARSR_2"/>
    <property type="match status" value="1"/>
</dbReference>
<keyword evidence="2" id="KW-0238">DNA-binding</keyword>
<dbReference type="InterPro" id="IPR001845">
    <property type="entry name" value="HTH_ArsR_DNA-bd_dom"/>
</dbReference>
<dbReference type="Pfam" id="PF00581">
    <property type="entry name" value="Rhodanese"/>
    <property type="match status" value="1"/>
</dbReference>
<keyword evidence="1" id="KW-0805">Transcription regulation</keyword>
<dbReference type="SMART" id="SM00450">
    <property type="entry name" value="RHOD"/>
    <property type="match status" value="1"/>
</dbReference>
<dbReference type="InterPro" id="IPR051011">
    <property type="entry name" value="Metal_resp_trans_reg"/>
</dbReference>
<reference evidence="7" key="1">
    <citation type="journal article" date="2019" name="Int. J. Syst. Evol. Microbiol.">
        <title>The Global Catalogue of Microorganisms (GCM) 10K type strain sequencing project: providing services to taxonomists for standard genome sequencing and annotation.</title>
        <authorList>
            <consortium name="The Broad Institute Genomics Platform"/>
            <consortium name="The Broad Institute Genome Sequencing Center for Infectious Disease"/>
            <person name="Wu L."/>
            <person name="Ma J."/>
        </authorList>
    </citation>
    <scope>NUCLEOTIDE SEQUENCE [LARGE SCALE GENOMIC DNA]</scope>
    <source>
        <strain evidence="7">CGMCC 4.7204</strain>
    </source>
</reference>
<dbReference type="PROSITE" id="PS50206">
    <property type="entry name" value="RHODANESE_3"/>
    <property type="match status" value="1"/>
</dbReference>
<evidence type="ECO:0000259" key="5">
    <source>
        <dbReference type="PROSITE" id="PS50987"/>
    </source>
</evidence>
<proteinExistence type="predicted"/>
<dbReference type="InterPro" id="IPR036388">
    <property type="entry name" value="WH-like_DNA-bd_sf"/>
</dbReference>